<evidence type="ECO:0000313" key="3">
    <source>
        <dbReference type="EMBL" id="QNO52335.1"/>
    </source>
</evidence>
<organism evidence="3">
    <name type="scientific">Candidatus Methanophagaceae archaeon ANME-1 ERB6</name>
    <dbReference type="NCBI Taxonomy" id="2759912"/>
    <lineage>
        <taxon>Archaea</taxon>
        <taxon>Methanobacteriati</taxon>
        <taxon>Methanobacteriota</taxon>
        <taxon>Stenosarchaea group</taxon>
        <taxon>Methanomicrobia</taxon>
        <taxon>Candidatus Methanophagales</taxon>
        <taxon>Candidatus Methanophagaceae</taxon>
    </lineage>
</organism>
<gene>
    <name evidence="3" type="ORF">CJELADDK_00014</name>
</gene>
<accession>A0A7G9YWF1</accession>
<keyword evidence="2 3" id="KW-0808">Transferase</keyword>
<dbReference type="SUPFAM" id="SSF75005">
    <property type="entry name" value="Arabinanase/levansucrase/invertase"/>
    <property type="match status" value="1"/>
</dbReference>
<sequence>MSSTRLMRHKSNPIIEPGDVKPSMEGYKVLGAFNPGAINFGDEIILLVRVAEGCEHKEGYIRTPVYLFEHGMSYPDIVEFKTSDPDVILKDTLVIVYKGREYLSTMSHIRLARSRDGINFKVEDKPFIYPAAETERYGVEDARVTFIDDKYYINYTAVSEDSWATALAITEDFKSIERKGLIFHPENKDLAIFPEKVKDKYIALHRPNNSRFGKPSIWYSESPDLLHWGNHKCILRPRDNKWESQRIGAGAPPIKTPDGWLVIYHGRGDNSVYSLFCLLLDLEEPSRVVRRASTPLLTPTEPYETEGFFPNVVFSNGIAEKDGKVYVYYGASDETTNVAITDVDSLLGSF</sequence>
<dbReference type="GO" id="GO:0016757">
    <property type="term" value="F:glycosyltransferase activity"/>
    <property type="evidence" value="ECO:0007669"/>
    <property type="project" value="UniProtKB-KW"/>
</dbReference>
<dbReference type="InterPro" id="IPR023296">
    <property type="entry name" value="Glyco_hydro_beta-prop_sf"/>
</dbReference>
<evidence type="ECO:0000256" key="1">
    <source>
        <dbReference type="ARBA" id="ARBA00022676"/>
    </source>
</evidence>
<dbReference type="PIRSF" id="PIRSF016202">
    <property type="entry name" value="PH1107"/>
    <property type="match status" value="1"/>
</dbReference>
<dbReference type="EC" id="2.4.1.281" evidence="3"/>
<dbReference type="PANTHER" id="PTHR34106:SF5">
    <property type="entry name" value="GLYCOSIDASE"/>
    <property type="match status" value="1"/>
</dbReference>
<evidence type="ECO:0000256" key="2">
    <source>
        <dbReference type="ARBA" id="ARBA00022679"/>
    </source>
</evidence>
<dbReference type="Gene3D" id="2.115.10.20">
    <property type="entry name" value="Glycosyl hydrolase domain, family 43"/>
    <property type="match status" value="1"/>
</dbReference>
<dbReference type="Pfam" id="PF04041">
    <property type="entry name" value="Glyco_hydro_130"/>
    <property type="match status" value="1"/>
</dbReference>
<keyword evidence="1 3" id="KW-0328">Glycosyltransferase</keyword>
<dbReference type="PANTHER" id="PTHR34106">
    <property type="entry name" value="GLYCOSIDASE"/>
    <property type="match status" value="1"/>
</dbReference>
<reference evidence="3" key="1">
    <citation type="submission" date="2020-06" db="EMBL/GenBank/DDBJ databases">
        <title>Unique genomic features of the anaerobic methanotrophic archaea.</title>
        <authorList>
            <person name="Chadwick G.L."/>
            <person name="Skennerton C.T."/>
            <person name="Laso-Perez R."/>
            <person name="Leu A.O."/>
            <person name="Speth D.R."/>
            <person name="Yu H."/>
            <person name="Morgan-Lang C."/>
            <person name="Hatzenpichler R."/>
            <person name="Goudeau D."/>
            <person name="Malmstrom R."/>
            <person name="Brazelton W.J."/>
            <person name="Woyke T."/>
            <person name="Hallam S.J."/>
            <person name="Tyson G.W."/>
            <person name="Wegener G."/>
            <person name="Boetius A."/>
            <person name="Orphan V."/>
        </authorList>
    </citation>
    <scope>NUCLEOTIDE SEQUENCE</scope>
</reference>
<dbReference type="AlphaFoldDB" id="A0A7G9YWF1"/>
<dbReference type="InterPro" id="IPR007184">
    <property type="entry name" value="Mannoside_phosphorylase"/>
</dbReference>
<protein>
    <submittedName>
        <fullName evidence="3">4-O-beta-D-mannosyl-D-glucose phosphorylase</fullName>
        <ecNumber evidence="3">2.4.1.281</ecNumber>
    </submittedName>
</protein>
<proteinExistence type="predicted"/>
<name>A0A7G9YWF1_9EURY</name>
<dbReference type="EMBL" id="MT631508">
    <property type="protein sequence ID" value="QNO52335.1"/>
    <property type="molecule type" value="Genomic_DNA"/>
</dbReference>
<dbReference type="CDD" id="cd18612">
    <property type="entry name" value="GH130_Lin0857-like"/>
    <property type="match status" value="1"/>
</dbReference>